<comment type="caution">
    <text evidence="2">The sequence shown here is derived from an EMBL/GenBank/DDBJ whole genome shotgun (WGS) entry which is preliminary data.</text>
</comment>
<dbReference type="InParanoid" id="A0A0V0QUG8"/>
<reference evidence="2 3" key="1">
    <citation type="journal article" date="2015" name="Sci. Rep.">
        <title>Genome of the facultative scuticociliatosis pathogen Pseudocohnilembus persalinus provides insight into its virulence through horizontal gene transfer.</title>
        <authorList>
            <person name="Xiong J."/>
            <person name="Wang G."/>
            <person name="Cheng J."/>
            <person name="Tian M."/>
            <person name="Pan X."/>
            <person name="Warren A."/>
            <person name="Jiang C."/>
            <person name="Yuan D."/>
            <person name="Miao W."/>
        </authorList>
    </citation>
    <scope>NUCLEOTIDE SEQUENCE [LARGE SCALE GENOMIC DNA]</scope>
    <source>
        <strain evidence="2">36N120E</strain>
    </source>
</reference>
<dbReference type="AlphaFoldDB" id="A0A0V0QUG8"/>
<evidence type="ECO:0000313" key="2">
    <source>
        <dbReference type="EMBL" id="KRX05854.1"/>
    </source>
</evidence>
<dbReference type="Proteomes" id="UP000054937">
    <property type="component" value="Unassembled WGS sequence"/>
</dbReference>
<dbReference type="EMBL" id="LDAU01000103">
    <property type="protein sequence ID" value="KRX05854.1"/>
    <property type="molecule type" value="Genomic_DNA"/>
</dbReference>
<protein>
    <submittedName>
        <fullName evidence="2">Uncharacterized protein</fullName>
    </submittedName>
</protein>
<sequence>MGSNNTKQLEYQKEKIYNKDKNDVINKMIQRVQINLEKKSQHNKENTRPSNNAVNNQMESFRVPSMDSVFNNDNTNLQNKMTTLKQNQKNQQEYTYNKNQDNTQNQQQYQQQQISENFKPNPQMSSQQQQQKTLQNAQKNLRYRSYLDSHVSMAPIKISKNKGFRMDRNILAEILPTIKNKCVTITYTYKIFQTQSRIGVQPPQQQKYQCQFKFDVVQKKHRYIWVYKEECKHNFDDKKYAFVQPIQPVVSGDVLKFSLNFYNLNGLVDLSSIYFKSCKISDIPNVPLQLDPNEIGNYDKNRICEIEELYTDWTLYEYYHRQEKIKLDHFQPYLKLEEVRCSGVDIVTSKHLYKANKVGQVPKAFENFGVNINIVPSDKEIIAEVKKIGLFHDLENTVELRVGDFIIVYISKGD</sequence>
<keyword evidence="3" id="KW-1185">Reference proteome</keyword>
<name>A0A0V0QUG8_PSEPJ</name>
<evidence type="ECO:0000256" key="1">
    <source>
        <dbReference type="SAM" id="MobiDB-lite"/>
    </source>
</evidence>
<organism evidence="2 3">
    <name type="scientific">Pseudocohnilembus persalinus</name>
    <name type="common">Ciliate</name>
    <dbReference type="NCBI Taxonomy" id="266149"/>
    <lineage>
        <taxon>Eukaryota</taxon>
        <taxon>Sar</taxon>
        <taxon>Alveolata</taxon>
        <taxon>Ciliophora</taxon>
        <taxon>Intramacronucleata</taxon>
        <taxon>Oligohymenophorea</taxon>
        <taxon>Scuticociliatia</taxon>
        <taxon>Philasterida</taxon>
        <taxon>Pseudocohnilembidae</taxon>
        <taxon>Pseudocohnilembus</taxon>
    </lineage>
</organism>
<feature type="region of interest" description="Disordered" evidence="1">
    <location>
        <begin position="36"/>
        <end position="56"/>
    </location>
</feature>
<accession>A0A0V0QUG8</accession>
<gene>
    <name evidence="2" type="ORF">PPERSA_03791</name>
</gene>
<feature type="compositionally biased region" description="Basic and acidic residues" evidence="1">
    <location>
        <begin position="36"/>
        <end position="47"/>
    </location>
</feature>
<evidence type="ECO:0000313" key="3">
    <source>
        <dbReference type="Proteomes" id="UP000054937"/>
    </source>
</evidence>
<proteinExistence type="predicted"/>
<dbReference type="OrthoDB" id="407343at2759"/>